<sequence length="33" mass="3885">MDLYEAPDIVKREFSRSVELNSFACIIIWHKSS</sequence>
<dbReference type="Proteomes" id="UP001334084">
    <property type="component" value="Chromosome 1"/>
</dbReference>
<accession>A0AAX4J815</accession>
<name>A0AAX4J815_9MICR</name>
<dbReference type="GeneID" id="90539931"/>
<gene>
    <name evidence="1" type="ORF">VNE69_01066</name>
</gene>
<protein>
    <submittedName>
        <fullName evidence="1">SP-containing protein</fullName>
    </submittedName>
</protein>
<reference evidence="1" key="1">
    <citation type="journal article" date="2024" name="BMC Genomics">
        <title>Functional annotation of a divergent genome using sequence and structure-based similarity.</title>
        <authorList>
            <person name="Svedberg D."/>
            <person name="Winiger R.R."/>
            <person name="Berg A."/>
            <person name="Sharma H."/>
            <person name="Tellgren-Roth C."/>
            <person name="Debrunner-Vossbrinck B.A."/>
            <person name="Vossbrinck C.R."/>
            <person name="Barandun J."/>
        </authorList>
    </citation>
    <scope>NUCLEOTIDE SEQUENCE</scope>
    <source>
        <strain evidence="1">Illinois isolate</strain>
    </source>
</reference>
<evidence type="ECO:0000313" key="1">
    <source>
        <dbReference type="EMBL" id="WUR02127.1"/>
    </source>
</evidence>
<keyword evidence="2" id="KW-1185">Reference proteome</keyword>
<dbReference type="AlphaFoldDB" id="A0AAX4J815"/>
<dbReference type="EMBL" id="CP142726">
    <property type="protein sequence ID" value="WUR02127.1"/>
    <property type="molecule type" value="Genomic_DNA"/>
</dbReference>
<dbReference type="KEGG" id="vnx:VNE69_01066"/>
<evidence type="ECO:0000313" key="2">
    <source>
        <dbReference type="Proteomes" id="UP001334084"/>
    </source>
</evidence>
<dbReference type="RefSeq" id="XP_065328272.1">
    <property type="nucleotide sequence ID" value="XM_065472200.1"/>
</dbReference>
<organism evidence="1 2">
    <name type="scientific">Vairimorpha necatrix</name>
    <dbReference type="NCBI Taxonomy" id="6039"/>
    <lineage>
        <taxon>Eukaryota</taxon>
        <taxon>Fungi</taxon>
        <taxon>Fungi incertae sedis</taxon>
        <taxon>Microsporidia</taxon>
        <taxon>Nosematidae</taxon>
        <taxon>Vairimorpha</taxon>
    </lineage>
</organism>
<proteinExistence type="predicted"/>